<evidence type="ECO:0000313" key="9">
    <source>
        <dbReference type="Proteomes" id="UP001465426"/>
    </source>
</evidence>
<evidence type="ECO:0000256" key="3">
    <source>
        <dbReference type="ARBA" id="ARBA00022475"/>
    </source>
</evidence>
<proteinExistence type="inferred from homology"/>
<keyword evidence="3" id="KW-1003">Cell membrane</keyword>
<dbReference type="EMBL" id="JBBMFN010000034">
    <property type="protein sequence ID" value="MEQ2466768.1"/>
    <property type="molecule type" value="Genomic_DNA"/>
</dbReference>
<comment type="subcellular location">
    <subcellularLocation>
        <location evidence="1">Cell membrane</location>
        <topology evidence="1">Multi-pass membrane protein</topology>
    </subcellularLocation>
</comment>
<organism evidence="8 9">
    <name type="scientific">Niallia hominis</name>
    <dbReference type="NCBI Taxonomy" id="3133173"/>
    <lineage>
        <taxon>Bacteria</taxon>
        <taxon>Bacillati</taxon>
        <taxon>Bacillota</taxon>
        <taxon>Bacilli</taxon>
        <taxon>Bacillales</taxon>
        <taxon>Bacillaceae</taxon>
        <taxon>Niallia</taxon>
    </lineage>
</organism>
<evidence type="ECO:0000256" key="2">
    <source>
        <dbReference type="ARBA" id="ARBA00007977"/>
    </source>
</evidence>
<keyword evidence="5 7" id="KW-1133">Transmembrane helix</keyword>
<keyword evidence="6 7" id="KW-0472">Membrane</keyword>
<feature type="transmembrane region" description="Helical" evidence="7">
    <location>
        <begin position="37"/>
        <end position="54"/>
    </location>
</feature>
<sequence length="338" mass="36021">METNEKAQVKPSGWIMGVGITFVIAIFAKYLADALPILSIMGPLVLAILIGMGWRAIFGLKVKFEKGIAFSNKQLLRLGIILLGMRLNLVDIYHSGVNVVIVAVVVIIFTLCFVYGLTRFFKVDKKLGILTACGTAICGAAAVVAIAAPLKAKEEETSVAAATVAILGTIFTLIYTALYSVLPLTPTEYGIFAGSTLHEVAHVIAAASIGGKTTVDIAVIVKLTRVALLVPVAIIIGMIFSDKKEGSTSKKISLSVFPWFIFGFLFMSGINTLGIVTKTITANLVDLAYIFIGMAMAGLGLYVDIKTFKKLGIKPFIAGLIGSIVLSILGYVLVKLLW</sequence>
<dbReference type="Pfam" id="PF03601">
    <property type="entry name" value="Cons_hypoth698"/>
    <property type="match status" value="1"/>
</dbReference>
<keyword evidence="4 7" id="KW-0812">Transmembrane</keyword>
<name>A0ABV1F074_9BACI</name>
<feature type="transmembrane region" description="Helical" evidence="7">
    <location>
        <begin position="160"/>
        <end position="182"/>
    </location>
</feature>
<dbReference type="PANTHER" id="PTHR30106:SF2">
    <property type="entry name" value="UPF0324 INNER MEMBRANE PROTEIN YEIH"/>
    <property type="match status" value="1"/>
</dbReference>
<feature type="transmembrane region" description="Helical" evidence="7">
    <location>
        <begin position="129"/>
        <end position="148"/>
    </location>
</feature>
<dbReference type="RefSeq" id="WP_235251612.1">
    <property type="nucleotide sequence ID" value="NZ_JBBMFN010000034.1"/>
</dbReference>
<keyword evidence="9" id="KW-1185">Reference proteome</keyword>
<feature type="transmembrane region" description="Helical" evidence="7">
    <location>
        <begin position="252"/>
        <end position="275"/>
    </location>
</feature>
<reference evidence="8 9" key="1">
    <citation type="submission" date="2024-03" db="EMBL/GenBank/DDBJ databases">
        <title>Human intestinal bacterial collection.</title>
        <authorList>
            <person name="Pauvert C."/>
            <person name="Hitch T.C.A."/>
            <person name="Clavel T."/>
        </authorList>
    </citation>
    <scope>NUCLEOTIDE SEQUENCE [LARGE SCALE GENOMIC DNA]</scope>
    <source>
        <strain evidence="8 9">CLA-SR-H024</strain>
    </source>
</reference>
<dbReference type="Proteomes" id="UP001465426">
    <property type="component" value="Unassembled WGS sequence"/>
</dbReference>
<dbReference type="PANTHER" id="PTHR30106">
    <property type="entry name" value="INNER MEMBRANE PROTEIN YEIH-RELATED"/>
    <property type="match status" value="1"/>
</dbReference>
<comment type="similarity">
    <text evidence="2">Belongs to the UPF0324 family.</text>
</comment>
<feature type="transmembrane region" description="Helical" evidence="7">
    <location>
        <begin position="217"/>
        <end position="240"/>
    </location>
</feature>
<feature type="transmembrane region" description="Helical" evidence="7">
    <location>
        <begin position="12"/>
        <end position="31"/>
    </location>
</feature>
<accession>A0ABV1F074</accession>
<evidence type="ECO:0000256" key="4">
    <source>
        <dbReference type="ARBA" id="ARBA00022692"/>
    </source>
</evidence>
<feature type="transmembrane region" description="Helical" evidence="7">
    <location>
        <begin position="99"/>
        <end position="117"/>
    </location>
</feature>
<evidence type="ECO:0000256" key="6">
    <source>
        <dbReference type="ARBA" id="ARBA00023136"/>
    </source>
</evidence>
<feature type="transmembrane region" description="Helical" evidence="7">
    <location>
        <begin position="315"/>
        <end position="334"/>
    </location>
</feature>
<evidence type="ECO:0000256" key="7">
    <source>
        <dbReference type="SAM" id="Phobius"/>
    </source>
</evidence>
<feature type="transmembrane region" description="Helical" evidence="7">
    <location>
        <begin position="189"/>
        <end position="211"/>
    </location>
</feature>
<dbReference type="InterPro" id="IPR018383">
    <property type="entry name" value="UPF0324_pro"/>
</dbReference>
<evidence type="ECO:0000256" key="1">
    <source>
        <dbReference type="ARBA" id="ARBA00004651"/>
    </source>
</evidence>
<comment type="caution">
    <text evidence="8">The sequence shown here is derived from an EMBL/GenBank/DDBJ whole genome shotgun (WGS) entry which is preliminary data.</text>
</comment>
<protein>
    <submittedName>
        <fullName evidence="8">YeiH family protein</fullName>
    </submittedName>
</protein>
<gene>
    <name evidence="8" type="ORF">WMO63_13995</name>
</gene>
<feature type="transmembrane region" description="Helical" evidence="7">
    <location>
        <begin position="287"/>
        <end position="303"/>
    </location>
</feature>
<evidence type="ECO:0000256" key="5">
    <source>
        <dbReference type="ARBA" id="ARBA00022989"/>
    </source>
</evidence>
<evidence type="ECO:0000313" key="8">
    <source>
        <dbReference type="EMBL" id="MEQ2466768.1"/>
    </source>
</evidence>